<dbReference type="Proteomes" id="UP000254000">
    <property type="component" value="Unassembled WGS sequence"/>
</dbReference>
<comment type="cofactor">
    <cofactor evidence="2 8">
        <name>pyridoxal 5'-phosphate</name>
        <dbReference type="ChEBI" id="CHEBI:597326"/>
    </cofactor>
</comment>
<comment type="subcellular location">
    <subcellularLocation>
        <location evidence="8">Cytoplasm</location>
    </subcellularLocation>
</comment>
<dbReference type="InterPro" id="IPR015421">
    <property type="entry name" value="PyrdxlP-dep_Trfase_major"/>
</dbReference>
<dbReference type="GO" id="GO:0030170">
    <property type="term" value="F:pyridoxal phosphate binding"/>
    <property type="evidence" value="ECO:0007669"/>
    <property type="project" value="InterPro"/>
</dbReference>
<dbReference type="PANTHER" id="PTHR43713">
    <property type="entry name" value="GLUTAMATE-1-SEMIALDEHYDE 2,1-AMINOMUTASE"/>
    <property type="match status" value="1"/>
</dbReference>
<dbReference type="GO" id="GO:0008483">
    <property type="term" value="F:transaminase activity"/>
    <property type="evidence" value="ECO:0007669"/>
    <property type="project" value="InterPro"/>
</dbReference>
<dbReference type="PANTHER" id="PTHR43713:SF3">
    <property type="entry name" value="GLUTAMATE-1-SEMIALDEHYDE 2,1-AMINOMUTASE 1, CHLOROPLASTIC-RELATED"/>
    <property type="match status" value="1"/>
</dbReference>
<name>A0A369LYF9_9ACTN</name>
<evidence type="ECO:0000256" key="2">
    <source>
        <dbReference type="ARBA" id="ARBA00001933"/>
    </source>
</evidence>
<dbReference type="GeneID" id="78360158"/>
<dbReference type="InterPro" id="IPR015422">
    <property type="entry name" value="PyrdxlP-dep_Trfase_small"/>
</dbReference>
<dbReference type="SUPFAM" id="SSF53383">
    <property type="entry name" value="PLP-dependent transferases"/>
    <property type="match status" value="1"/>
</dbReference>
<dbReference type="NCBIfam" id="NF000818">
    <property type="entry name" value="PRK00062.1"/>
    <property type="match status" value="1"/>
</dbReference>
<evidence type="ECO:0000256" key="8">
    <source>
        <dbReference type="HAMAP-Rule" id="MF_00375"/>
    </source>
</evidence>
<evidence type="ECO:0000256" key="6">
    <source>
        <dbReference type="ARBA" id="ARBA00023235"/>
    </source>
</evidence>
<keyword evidence="10" id="KW-1185">Reference proteome</keyword>
<dbReference type="UniPathway" id="UPA00251">
    <property type="reaction ID" value="UER00317"/>
</dbReference>
<evidence type="ECO:0000256" key="7">
    <source>
        <dbReference type="ARBA" id="ARBA00023244"/>
    </source>
</evidence>
<organism evidence="9 10">
    <name type="scientific">Gordonibacter pamelaeae</name>
    <dbReference type="NCBI Taxonomy" id="471189"/>
    <lineage>
        <taxon>Bacteria</taxon>
        <taxon>Bacillati</taxon>
        <taxon>Actinomycetota</taxon>
        <taxon>Coriobacteriia</taxon>
        <taxon>Eggerthellales</taxon>
        <taxon>Eggerthellaceae</taxon>
        <taxon>Gordonibacter</taxon>
    </lineage>
</organism>
<keyword evidence="8" id="KW-0963">Cytoplasm</keyword>
<protein>
    <recommendedName>
        <fullName evidence="8">Glutamate-1-semialdehyde 2,1-aminomutase</fullName>
        <shortName evidence="8">GSA</shortName>
        <ecNumber evidence="8">5.4.3.8</ecNumber>
    </recommendedName>
    <alternativeName>
        <fullName evidence="8">Glutamate-1-semialdehyde aminotransferase</fullName>
        <shortName evidence="8">GSA-AT</shortName>
    </alternativeName>
</protein>
<keyword evidence="7 8" id="KW-0627">Porphyrin biosynthesis</keyword>
<proteinExistence type="inferred from homology"/>
<dbReference type="OrthoDB" id="9801052at2"/>
<keyword evidence="6 8" id="KW-0413">Isomerase</keyword>
<dbReference type="GO" id="GO:0042286">
    <property type="term" value="F:glutamate-1-semialdehyde 2,1-aminomutase activity"/>
    <property type="evidence" value="ECO:0007669"/>
    <property type="project" value="UniProtKB-UniRule"/>
</dbReference>
<evidence type="ECO:0000313" key="9">
    <source>
        <dbReference type="EMBL" id="RDB64174.1"/>
    </source>
</evidence>
<dbReference type="HAMAP" id="MF_00375">
    <property type="entry name" value="HemL_aminotrans_3"/>
    <property type="match status" value="1"/>
</dbReference>
<evidence type="ECO:0000256" key="4">
    <source>
        <dbReference type="ARBA" id="ARBA00008981"/>
    </source>
</evidence>
<dbReference type="AlphaFoldDB" id="A0A369LYF9"/>
<comment type="subunit">
    <text evidence="8">Homodimer.</text>
</comment>
<comment type="catalytic activity">
    <reaction evidence="1 8">
        <text>(S)-4-amino-5-oxopentanoate = 5-aminolevulinate</text>
        <dbReference type="Rhea" id="RHEA:14265"/>
        <dbReference type="ChEBI" id="CHEBI:57501"/>
        <dbReference type="ChEBI" id="CHEBI:356416"/>
        <dbReference type="EC" id="5.4.3.8"/>
    </reaction>
</comment>
<evidence type="ECO:0000256" key="3">
    <source>
        <dbReference type="ARBA" id="ARBA00004819"/>
    </source>
</evidence>
<dbReference type="Gene3D" id="3.90.1150.10">
    <property type="entry name" value="Aspartate Aminotransferase, domain 1"/>
    <property type="match status" value="1"/>
</dbReference>
<gene>
    <name evidence="8 9" type="primary">hemL</name>
    <name evidence="9" type="ORF">C1877_10685</name>
</gene>
<comment type="pathway">
    <text evidence="3">Porphyrin-containing compound metabolism; protoporphyrin-IX biosynthesis; 5-aminolevulinate from L-glutamyl-tRNA(Glu): step 2/2.</text>
</comment>
<dbReference type="FunFam" id="3.40.640.10:FF:000021">
    <property type="entry name" value="Glutamate-1-semialdehyde 2,1-aminomutase"/>
    <property type="match status" value="1"/>
</dbReference>
<comment type="caution">
    <text evidence="9">The sequence shown here is derived from an EMBL/GenBank/DDBJ whole genome shotgun (WGS) entry which is preliminary data.</text>
</comment>
<dbReference type="CDD" id="cd00610">
    <property type="entry name" value="OAT_like"/>
    <property type="match status" value="1"/>
</dbReference>
<reference evidence="9 10" key="1">
    <citation type="journal article" date="2018" name="Elife">
        <title>Discovery and characterization of a prevalent human gut bacterial enzyme sufficient for the inactivation of a family of plant toxins.</title>
        <authorList>
            <person name="Koppel N."/>
            <person name="Bisanz J.E."/>
            <person name="Pandelia M.E."/>
            <person name="Turnbaugh P.J."/>
            <person name="Balskus E.P."/>
        </authorList>
    </citation>
    <scope>NUCLEOTIDE SEQUENCE [LARGE SCALE GENOMIC DNA]</scope>
    <source>
        <strain evidence="9 10">3C</strain>
    </source>
</reference>
<dbReference type="GO" id="GO:0005737">
    <property type="term" value="C:cytoplasm"/>
    <property type="evidence" value="ECO:0007669"/>
    <property type="project" value="UniProtKB-SubCell"/>
</dbReference>
<dbReference type="RefSeq" id="WP_015539516.1">
    <property type="nucleotide sequence ID" value="NZ_CABMMS010000006.1"/>
</dbReference>
<dbReference type="Gene3D" id="3.40.640.10">
    <property type="entry name" value="Type I PLP-dependent aspartate aminotransferase-like (Major domain)"/>
    <property type="match status" value="1"/>
</dbReference>
<dbReference type="EC" id="5.4.3.8" evidence="8"/>
<dbReference type="Pfam" id="PF00202">
    <property type="entry name" value="Aminotran_3"/>
    <property type="match status" value="1"/>
</dbReference>
<dbReference type="EMBL" id="PPTS01000006">
    <property type="protein sequence ID" value="RDB64174.1"/>
    <property type="molecule type" value="Genomic_DNA"/>
</dbReference>
<comment type="similarity">
    <text evidence="4 8">Belongs to the class-III pyridoxal-phosphate-dependent aminotransferase family. HemL subfamily.</text>
</comment>
<accession>A0A369LYF9</accession>
<feature type="modified residue" description="N6-(pyridoxal phosphate)lysine" evidence="8">
    <location>
        <position position="268"/>
    </location>
</feature>
<dbReference type="PROSITE" id="PS00600">
    <property type="entry name" value="AA_TRANSFER_CLASS_3"/>
    <property type="match status" value="1"/>
</dbReference>
<evidence type="ECO:0000313" key="10">
    <source>
        <dbReference type="Proteomes" id="UP000254000"/>
    </source>
</evidence>
<dbReference type="NCBIfam" id="TIGR00713">
    <property type="entry name" value="hemL"/>
    <property type="match status" value="1"/>
</dbReference>
<sequence length="428" mass="45212">MLDTTRSEEAFRIACRVIPGGVDSPVRAARAVGRNPVFLARGEGSHVWDVDGNGYVDYVGSWGPLICGHAHPAVVEALCRAAQQGSSFGAPTEAETALAEEIRRAYDAVEMVRFVNSGTEATMSALRLARGATGRDYIVKFEGCYHGHSDGLLVKAGSGALTNGRPSSAGVPKDVAEKTLVARYNDSESVAALFEEYRERIAAVIVEPVAGNMGVVPPDPGFLLDLRALTLEQGTVLIFDEVMTGFRVDYGGASRYYGVLPDLVCLGKVIGGGLPLAAFGGRADLMQGLAPLGPVYQAGTLSGNPLAVAGGLATLKLLQEPGTYESLFKAAADLADGLEGIARDCGVPLQVNRVGAMFSAFFTDEPVVDYESACNADADRFARYYRAMLEAGVYLAPSQFEAAFVSTAHSGQDIAFTLEQAERVLRAL</sequence>
<dbReference type="InterPro" id="IPR005814">
    <property type="entry name" value="Aminotrans_3"/>
</dbReference>
<evidence type="ECO:0000256" key="1">
    <source>
        <dbReference type="ARBA" id="ARBA00001579"/>
    </source>
</evidence>
<evidence type="ECO:0000256" key="5">
    <source>
        <dbReference type="ARBA" id="ARBA00022898"/>
    </source>
</evidence>
<dbReference type="InterPro" id="IPR015424">
    <property type="entry name" value="PyrdxlP-dep_Trfase"/>
</dbReference>
<dbReference type="GO" id="GO:0006782">
    <property type="term" value="P:protoporphyrinogen IX biosynthetic process"/>
    <property type="evidence" value="ECO:0007669"/>
    <property type="project" value="UniProtKB-UniRule"/>
</dbReference>
<dbReference type="InterPro" id="IPR049704">
    <property type="entry name" value="Aminotrans_3_PPA_site"/>
</dbReference>
<dbReference type="InterPro" id="IPR004639">
    <property type="entry name" value="4pyrrol_synth_GluAld_NH2Trfase"/>
</dbReference>
<keyword evidence="5 8" id="KW-0663">Pyridoxal phosphate</keyword>